<dbReference type="EMBL" id="JAOQAV010000013">
    <property type="protein sequence ID" value="KAJ4189109.1"/>
    <property type="molecule type" value="Genomic_DNA"/>
</dbReference>
<evidence type="ECO:0000256" key="2">
    <source>
        <dbReference type="SAM" id="MobiDB-lite"/>
    </source>
</evidence>
<evidence type="ECO:0000256" key="1">
    <source>
        <dbReference type="SAM" id="Coils"/>
    </source>
</evidence>
<feature type="coiled-coil region" evidence="1">
    <location>
        <begin position="213"/>
        <end position="247"/>
    </location>
</feature>
<protein>
    <recommendedName>
        <fullName evidence="3">BHLH domain-containing protein</fullName>
    </recommendedName>
</protein>
<name>A0A9W8V2S6_9HYPO</name>
<dbReference type="SUPFAM" id="SSF47459">
    <property type="entry name" value="HLH, helix-loop-helix DNA-binding domain"/>
    <property type="match status" value="1"/>
</dbReference>
<evidence type="ECO:0000313" key="5">
    <source>
        <dbReference type="Proteomes" id="UP001152087"/>
    </source>
</evidence>
<evidence type="ECO:0000259" key="3">
    <source>
        <dbReference type="PROSITE" id="PS50888"/>
    </source>
</evidence>
<dbReference type="Gene3D" id="4.10.280.10">
    <property type="entry name" value="Helix-loop-helix DNA-binding domain"/>
    <property type="match status" value="1"/>
</dbReference>
<gene>
    <name evidence="4" type="ORF">NW755_005930</name>
</gene>
<reference evidence="4" key="1">
    <citation type="submission" date="2022-09" db="EMBL/GenBank/DDBJ databases">
        <title>Fusarium specimens isolated from Avocado Roots.</title>
        <authorList>
            <person name="Stajich J."/>
            <person name="Roper C."/>
            <person name="Heimlech-Rivalta G."/>
        </authorList>
    </citation>
    <scope>NUCLEOTIDE SEQUENCE</scope>
    <source>
        <strain evidence="4">A02</strain>
    </source>
</reference>
<accession>A0A9W8V2S6</accession>
<comment type="caution">
    <text evidence="4">The sequence shown here is derived from an EMBL/GenBank/DDBJ whole genome shotgun (WGS) entry which is preliminary data.</text>
</comment>
<feature type="region of interest" description="Disordered" evidence="2">
    <location>
        <begin position="118"/>
        <end position="162"/>
    </location>
</feature>
<dbReference type="Proteomes" id="UP001152087">
    <property type="component" value="Unassembled WGS sequence"/>
</dbReference>
<dbReference type="InterPro" id="IPR011598">
    <property type="entry name" value="bHLH_dom"/>
</dbReference>
<sequence>MDSLHTLRPLKPKTSPLGIDDNFGVSSWEENQLQVLTQLFHTVRLFTGTWDADGSSVSEYFTQDAILAYGLSDILLADPSPLSAAGLEVNASDANCSASPEHLLLASSPLPTNHDFLEHSARRGPRRPRGSDFTLRTASEKPKRLARHRKPVGPSMEASAREGHNLAEKQYRIRLKAQFEALLTVLPVAKESNDVDQASRVIQGQCFSRGEVLDAARETILKQENEIEALTAKRDQLERDMATLERVLQRGRI</sequence>
<evidence type="ECO:0000313" key="4">
    <source>
        <dbReference type="EMBL" id="KAJ4189109.1"/>
    </source>
</evidence>
<proteinExistence type="predicted"/>
<dbReference type="AlphaFoldDB" id="A0A9W8V2S6"/>
<keyword evidence="1" id="KW-0175">Coiled coil</keyword>
<dbReference type="InterPro" id="IPR036638">
    <property type="entry name" value="HLH_DNA-bd_sf"/>
</dbReference>
<keyword evidence="5" id="KW-1185">Reference proteome</keyword>
<dbReference type="PROSITE" id="PS50888">
    <property type="entry name" value="BHLH"/>
    <property type="match status" value="1"/>
</dbReference>
<organism evidence="4 5">
    <name type="scientific">Fusarium falciforme</name>
    <dbReference type="NCBI Taxonomy" id="195108"/>
    <lineage>
        <taxon>Eukaryota</taxon>
        <taxon>Fungi</taxon>
        <taxon>Dikarya</taxon>
        <taxon>Ascomycota</taxon>
        <taxon>Pezizomycotina</taxon>
        <taxon>Sordariomycetes</taxon>
        <taxon>Hypocreomycetidae</taxon>
        <taxon>Hypocreales</taxon>
        <taxon>Nectriaceae</taxon>
        <taxon>Fusarium</taxon>
        <taxon>Fusarium solani species complex</taxon>
    </lineage>
</organism>
<dbReference type="GO" id="GO:0046983">
    <property type="term" value="F:protein dimerization activity"/>
    <property type="evidence" value="ECO:0007669"/>
    <property type="project" value="InterPro"/>
</dbReference>
<feature type="domain" description="BHLH" evidence="3">
    <location>
        <begin position="159"/>
        <end position="223"/>
    </location>
</feature>